<evidence type="ECO:0000313" key="8">
    <source>
        <dbReference type="Proteomes" id="UP001187734"/>
    </source>
</evidence>
<dbReference type="InterPro" id="IPR051127">
    <property type="entry name" value="Fungal_SecMet_Regulators"/>
</dbReference>
<dbReference type="InterPro" id="IPR007219">
    <property type="entry name" value="XnlR_reg_dom"/>
</dbReference>
<dbReference type="PANTHER" id="PTHR47424:SF15">
    <property type="entry name" value="ZN(II)2CYS6 TRANSCRIPTION FACTOR (EUROFUNG)"/>
    <property type="match status" value="1"/>
</dbReference>
<dbReference type="GO" id="GO:0005634">
    <property type="term" value="C:nucleus"/>
    <property type="evidence" value="ECO:0007669"/>
    <property type="project" value="TreeGrafter"/>
</dbReference>
<evidence type="ECO:0000256" key="3">
    <source>
        <dbReference type="ARBA" id="ARBA00023163"/>
    </source>
</evidence>
<dbReference type="GO" id="GO:0000435">
    <property type="term" value="P:positive regulation of transcription from RNA polymerase II promoter by galactose"/>
    <property type="evidence" value="ECO:0007669"/>
    <property type="project" value="TreeGrafter"/>
</dbReference>
<accession>A0AAE8SKC0</accession>
<feature type="compositionally biased region" description="Basic and acidic residues" evidence="5">
    <location>
        <begin position="210"/>
        <end position="219"/>
    </location>
</feature>
<dbReference type="SUPFAM" id="SSF57701">
    <property type="entry name" value="Zn2/Cys6 DNA-binding domain"/>
    <property type="match status" value="1"/>
</dbReference>
<evidence type="ECO:0000259" key="6">
    <source>
        <dbReference type="PROSITE" id="PS50048"/>
    </source>
</evidence>
<dbReference type="Pfam" id="PF04082">
    <property type="entry name" value="Fungal_trans"/>
    <property type="match status" value="1"/>
</dbReference>
<evidence type="ECO:0000256" key="4">
    <source>
        <dbReference type="ARBA" id="ARBA00023242"/>
    </source>
</evidence>
<dbReference type="PANTHER" id="PTHR47424">
    <property type="entry name" value="REGULATORY PROTEIN GAL4"/>
    <property type="match status" value="1"/>
</dbReference>
<dbReference type="EMBL" id="ONZP01000318">
    <property type="protein sequence ID" value="SPJ80747.1"/>
    <property type="molecule type" value="Genomic_DNA"/>
</dbReference>
<protein>
    <recommendedName>
        <fullName evidence="6">Zn(2)-C6 fungal-type domain-containing protein</fullName>
    </recommendedName>
</protein>
<dbReference type="Pfam" id="PF00172">
    <property type="entry name" value="Zn_clus"/>
    <property type="match status" value="1"/>
</dbReference>
<dbReference type="PROSITE" id="PS50048">
    <property type="entry name" value="ZN2_CY6_FUNGAL_2"/>
    <property type="match status" value="1"/>
</dbReference>
<dbReference type="GO" id="GO:0008270">
    <property type="term" value="F:zinc ion binding"/>
    <property type="evidence" value="ECO:0007669"/>
    <property type="project" value="InterPro"/>
</dbReference>
<feature type="compositionally biased region" description="Polar residues" evidence="5">
    <location>
        <begin position="220"/>
        <end position="235"/>
    </location>
</feature>
<evidence type="ECO:0000256" key="1">
    <source>
        <dbReference type="ARBA" id="ARBA00022723"/>
    </source>
</evidence>
<keyword evidence="3" id="KW-0804">Transcription</keyword>
<name>A0AAE8SKC0_9HYPO</name>
<evidence type="ECO:0000256" key="2">
    <source>
        <dbReference type="ARBA" id="ARBA00023015"/>
    </source>
</evidence>
<dbReference type="CDD" id="cd00067">
    <property type="entry name" value="GAL4"/>
    <property type="match status" value="1"/>
</dbReference>
<dbReference type="GO" id="GO:0000981">
    <property type="term" value="F:DNA-binding transcription factor activity, RNA polymerase II-specific"/>
    <property type="evidence" value="ECO:0007669"/>
    <property type="project" value="InterPro"/>
</dbReference>
<comment type="caution">
    <text evidence="7">The sequence shown here is derived from an EMBL/GenBank/DDBJ whole genome shotgun (WGS) entry which is preliminary data.</text>
</comment>
<dbReference type="InterPro" id="IPR001138">
    <property type="entry name" value="Zn2Cys6_DnaBD"/>
</dbReference>
<keyword evidence="1" id="KW-0479">Metal-binding</keyword>
<dbReference type="GO" id="GO:0000978">
    <property type="term" value="F:RNA polymerase II cis-regulatory region sequence-specific DNA binding"/>
    <property type="evidence" value="ECO:0007669"/>
    <property type="project" value="TreeGrafter"/>
</dbReference>
<keyword evidence="2" id="KW-0805">Transcription regulation</keyword>
<keyword evidence="4" id="KW-0539">Nucleus</keyword>
<dbReference type="PROSITE" id="PS00463">
    <property type="entry name" value="ZN2_CY6_FUNGAL_1"/>
    <property type="match status" value="1"/>
</dbReference>
<organism evidence="7 8">
    <name type="scientific">Fusarium torulosum</name>
    <dbReference type="NCBI Taxonomy" id="33205"/>
    <lineage>
        <taxon>Eukaryota</taxon>
        <taxon>Fungi</taxon>
        <taxon>Dikarya</taxon>
        <taxon>Ascomycota</taxon>
        <taxon>Pezizomycotina</taxon>
        <taxon>Sordariomycetes</taxon>
        <taxon>Hypocreomycetidae</taxon>
        <taxon>Hypocreales</taxon>
        <taxon>Nectriaceae</taxon>
        <taxon>Fusarium</taxon>
    </lineage>
</organism>
<feature type="domain" description="Zn(2)-C6 fungal-type" evidence="6">
    <location>
        <begin position="20"/>
        <end position="49"/>
    </location>
</feature>
<evidence type="ECO:0000313" key="7">
    <source>
        <dbReference type="EMBL" id="SPJ80747.1"/>
    </source>
</evidence>
<feature type="compositionally biased region" description="Polar residues" evidence="5">
    <location>
        <begin position="61"/>
        <end position="77"/>
    </location>
</feature>
<feature type="region of interest" description="Disordered" evidence="5">
    <location>
        <begin position="190"/>
        <end position="238"/>
    </location>
</feature>
<dbReference type="AlphaFoldDB" id="A0AAE8SKC0"/>
<feature type="region of interest" description="Disordered" evidence="5">
    <location>
        <begin position="51"/>
        <end position="77"/>
    </location>
</feature>
<reference evidence="7" key="1">
    <citation type="submission" date="2018-03" db="EMBL/GenBank/DDBJ databases">
        <authorList>
            <person name="Guldener U."/>
        </authorList>
    </citation>
    <scope>NUCLEOTIDE SEQUENCE</scope>
</reference>
<dbReference type="Proteomes" id="UP001187734">
    <property type="component" value="Unassembled WGS sequence"/>
</dbReference>
<gene>
    <name evidence="7" type="ORF">FTOL_08846</name>
</gene>
<evidence type="ECO:0000256" key="5">
    <source>
        <dbReference type="SAM" id="MobiDB-lite"/>
    </source>
</evidence>
<dbReference type="GO" id="GO:0006351">
    <property type="term" value="P:DNA-templated transcription"/>
    <property type="evidence" value="ECO:0007669"/>
    <property type="project" value="InterPro"/>
</dbReference>
<dbReference type="SMART" id="SM00066">
    <property type="entry name" value="GAL4"/>
    <property type="match status" value="1"/>
</dbReference>
<dbReference type="SMART" id="SM00906">
    <property type="entry name" value="Fungal_trans"/>
    <property type="match status" value="1"/>
</dbReference>
<proteinExistence type="predicted"/>
<sequence length="781" mass="87972">MADRSKSLPSRRNLPRASHACQRCRAKKTKCDQQQPCGNCVKHSHQCAYGLRRRNGRDRNPSTPTGGQSHDTSSVSCLTGRDEVWRGSEPLPLGQAQQSDRIEEDDVVGDINQHTHGTEFYGTSSNFVLLNQFFVYAQKNLQPNSTDSVNNLSTSYLFPVGNDPQGTRPGAGVTTRLPLSIVNILSDKQVLEPNSRAKTPEPTAETQEDNDGHLTRSDSQRLSIQNGPSTDTNRNGALATSHHLETAKHRLEREYVRQFMNNLHHLHPMLDPTEFTARCEKLVWASPGMPDSSKNHRHFLALYHIVIAVGAIACGPNVTNYIDLGMNEAVGSQSYSQPPSSQELSKKYFRRSRVLLGDVFEVCSLESAQTLFLMVAHTLPVYFGTLYINTTQSLYCQNALKPHACYMYCGHAVRTALAIGIAREVSSSSAEERRAARRTWWCIYSHEIDMSCSAGRRDSLGKPRNYQIDLPHITDQNNNTLTESNLENRSVMMINEMVHYAAILRRISKGLYYDSKGLTLLQKSIVAKGLDTQLHDWKSRLPNYLDFNTVSFREPEWAAKQKLVLQLRYLNARILVHRPFLGEPIRSVEEDMLTHADICLDAARETIRIMYEAYANRHYFRSWWYNATYTLYAGMIVLYIIMLGPTTVSHEDLLADAARAYEILHSMEEAIVARRSANLIQEGLQVARACVQRRQNDAERTSQQQNDVGSQVQSHLDDIANQASHAAPEQEPGLLASIIDPNLLQDFMAADQDHFDMQFPFPSLDILYGEGLDGDSLSTLQ</sequence>
<dbReference type="CDD" id="cd12148">
    <property type="entry name" value="fungal_TF_MHR"/>
    <property type="match status" value="1"/>
</dbReference>
<dbReference type="Gene3D" id="4.10.240.10">
    <property type="entry name" value="Zn(2)-C6 fungal-type DNA-binding domain"/>
    <property type="match status" value="1"/>
</dbReference>
<dbReference type="InterPro" id="IPR036864">
    <property type="entry name" value="Zn2-C6_fun-type_DNA-bd_sf"/>
</dbReference>
<keyword evidence="8" id="KW-1185">Reference proteome</keyword>